<dbReference type="InterPro" id="IPR012388">
    <property type="entry name" value="CABLES1/2"/>
</dbReference>
<dbReference type="Proteomes" id="UP001497525">
    <property type="component" value="Unassembled WGS sequence"/>
</dbReference>
<gene>
    <name evidence="2" type="ORF">CDAUBV1_LOCUS11171</name>
</gene>
<proteinExistence type="predicted"/>
<sequence>MRRRRSRYKLVAVEFLSNISLDGTYPNKLVTRSLFDQLVEPVVGASASDENADRSSSFLRGYSGIKSKAIGESEQRLPPRHSNTSQITSLPAHLTGANWTRCENDGWKATESEGMKEICLIDQELSSQVLCQLDEGPNASLAPPDDLIRPEDDSQLDSDPRLSLTVTPVSCRDIVTFTPRPFADILTKNHEESGNRDIRTWAKPNVDALDDPNFERLVVCPSRMHRTILAIFSIIPYSRKKIGSSGKVSLRNHPSLSSTALPRGSIDSETTVVPFSCQDLLTQMSTPNSKENIGPSLDLHRSLSSFRPVGDEVISFADFLRPRGTTNSLYASTSQIGKYDPSARSPSQPTTLFLSRSSSVYESNPNLASFAGITTSSLASVDRTGFIYRQFSVHRSSAVMSCSRAGGVFGRRRSPKNPCGSHVTSNLPTLDADSNTTLNGVSSSASVLAYPDPLINYMPYLLDDPELLVVKGKRVLRLPNYLLSLDLWIAAHAHVLFEKLILKLFVNKINRKLCAASALLISAKLNDVKGADLTSLLQELEATFRISRRDLIRTELDVALGLEFCLIPAESEITAHYYRIYKNLDLAPTYPVSCFSHLAHATSVPSVPMLKELV</sequence>
<protein>
    <recommendedName>
        <fullName evidence="4">Cyclin N-terminal domain-containing protein</fullName>
    </recommendedName>
</protein>
<evidence type="ECO:0008006" key="4">
    <source>
        <dbReference type="Google" id="ProtNLM"/>
    </source>
</evidence>
<evidence type="ECO:0000256" key="1">
    <source>
        <dbReference type="SAM" id="MobiDB-lite"/>
    </source>
</evidence>
<dbReference type="SUPFAM" id="SSF47954">
    <property type="entry name" value="Cyclin-like"/>
    <property type="match status" value="1"/>
</dbReference>
<dbReference type="InterPro" id="IPR036915">
    <property type="entry name" value="Cyclin-like_sf"/>
</dbReference>
<dbReference type="AlphaFoldDB" id="A0AAV2TKA6"/>
<dbReference type="PANTHER" id="PTHR22896">
    <property type="entry name" value="CDK5 AND ABL1 ENZYME SUBSTRATE 1"/>
    <property type="match status" value="1"/>
</dbReference>
<dbReference type="PANTHER" id="PTHR22896:SF0">
    <property type="entry name" value="CYCLIN N-TERMINAL DOMAIN-CONTAINING PROTEIN"/>
    <property type="match status" value="1"/>
</dbReference>
<name>A0AAV2TKA6_CALDB</name>
<organism evidence="2 3">
    <name type="scientific">Calicophoron daubneyi</name>
    <name type="common">Rumen fluke</name>
    <name type="synonym">Paramphistomum daubneyi</name>
    <dbReference type="NCBI Taxonomy" id="300641"/>
    <lineage>
        <taxon>Eukaryota</taxon>
        <taxon>Metazoa</taxon>
        <taxon>Spiralia</taxon>
        <taxon>Lophotrochozoa</taxon>
        <taxon>Platyhelminthes</taxon>
        <taxon>Trematoda</taxon>
        <taxon>Digenea</taxon>
        <taxon>Plagiorchiida</taxon>
        <taxon>Pronocephalata</taxon>
        <taxon>Paramphistomoidea</taxon>
        <taxon>Paramphistomidae</taxon>
        <taxon>Calicophoron</taxon>
    </lineage>
</organism>
<evidence type="ECO:0000313" key="2">
    <source>
        <dbReference type="EMBL" id="CAL5136876.1"/>
    </source>
</evidence>
<dbReference type="GO" id="GO:0051726">
    <property type="term" value="P:regulation of cell cycle"/>
    <property type="evidence" value="ECO:0007669"/>
    <property type="project" value="InterPro"/>
</dbReference>
<feature type="region of interest" description="Disordered" evidence="1">
    <location>
        <begin position="135"/>
        <end position="161"/>
    </location>
</feature>
<reference evidence="2" key="1">
    <citation type="submission" date="2024-06" db="EMBL/GenBank/DDBJ databases">
        <authorList>
            <person name="Liu X."/>
            <person name="Lenzi L."/>
            <person name="Haldenby T S."/>
            <person name="Uol C."/>
        </authorList>
    </citation>
    <scope>NUCLEOTIDE SEQUENCE</scope>
</reference>
<evidence type="ECO:0000313" key="3">
    <source>
        <dbReference type="Proteomes" id="UP001497525"/>
    </source>
</evidence>
<accession>A0AAV2TKA6</accession>
<comment type="caution">
    <text evidence="2">The sequence shown here is derived from an EMBL/GenBank/DDBJ whole genome shotgun (WGS) entry which is preliminary data.</text>
</comment>
<dbReference type="EMBL" id="CAXLJL010000356">
    <property type="protein sequence ID" value="CAL5136876.1"/>
    <property type="molecule type" value="Genomic_DNA"/>
</dbReference>